<dbReference type="InterPro" id="IPR013762">
    <property type="entry name" value="Integrase-like_cat_sf"/>
</dbReference>
<comment type="caution">
    <text evidence="8">The sequence shown here is derived from an EMBL/GenBank/DDBJ whole genome shotgun (WGS) entry which is preliminary data.</text>
</comment>
<dbReference type="Gene3D" id="1.10.150.130">
    <property type="match status" value="1"/>
</dbReference>
<feature type="domain" description="Tyr recombinase" evidence="6">
    <location>
        <begin position="106"/>
        <end position="282"/>
    </location>
</feature>
<accession>A0A208ZV44</accession>
<dbReference type="InterPro" id="IPR050808">
    <property type="entry name" value="Phage_Integrase"/>
</dbReference>
<evidence type="ECO:0008006" key="10">
    <source>
        <dbReference type="Google" id="ProtNLM"/>
    </source>
</evidence>
<dbReference type="CDD" id="cd00796">
    <property type="entry name" value="INT_Rci_Hp1_C"/>
    <property type="match status" value="1"/>
</dbReference>
<keyword evidence="2" id="KW-0229">DNA integration</keyword>
<dbReference type="InterPro" id="IPR044068">
    <property type="entry name" value="CB"/>
</dbReference>
<dbReference type="PANTHER" id="PTHR30629">
    <property type="entry name" value="PROPHAGE INTEGRASE"/>
    <property type="match status" value="1"/>
</dbReference>
<evidence type="ECO:0000259" key="6">
    <source>
        <dbReference type="PROSITE" id="PS51898"/>
    </source>
</evidence>
<dbReference type="Gene3D" id="1.10.443.10">
    <property type="entry name" value="Intergrase catalytic core"/>
    <property type="match status" value="1"/>
</dbReference>
<evidence type="ECO:0000256" key="1">
    <source>
        <dbReference type="ARBA" id="ARBA00008857"/>
    </source>
</evidence>
<dbReference type="InterPro" id="IPR010998">
    <property type="entry name" value="Integrase_recombinase_N"/>
</dbReference>
<dbReference type="GO" id="GO:0006310">
    <property type="term" value="P:DNA recombination"/>
    <property type="evidence" value="ECO:0007669"/>
    <property type="project" value="UniProtKB-KW"/>
</dbReference>
<evidence type="ECO:0000256" key="3">
    <source>
        <dbReference type="ARBA" id="ARBA00023125"/>
    </source>
</evidence>
<evidence type="ECO:0000256" key="4">
    <source>
        <dbReference type="ARBA" id="ARBA00023172"/>
    </source>
</evidence>
<gene>
    <name evidence="8" type="ORF">CBW57_17510</name>
</gene>
<evidence type="ECO:0000256" key="2">
    <source>
        <dbReference type="ARBA" id="ARBA00022908"/>
    </source>
</evidence>
<evidence type="ECO:0000259" key="7">
    <source>
        <dbReference type="PROSITE" id="PS51900"/>
    </source>
</evidence>
<organism evidence="8 9">
    <name type="scientific">Yersinia intermedia</name>
    <dbReference type="NCBI Taxonomy" id="631"/>
    <lineage>
        <taxon>Bacteria</taxon>
        <taxon>Pseudomonadati</taxon>
        <taxon>Pseudomonadota</taxon>
        <taxon>Gammaproteobacteria</taxon>
        <taxon>Enterobacterales</taxon>
        <taxon>Yersiniaceae</taxon>
        <taxon>Yersinia</taxon>
    </lineage>
</organism>
<dbReference type="PROSITE" id="PS51898">
    <property type="entry name" value="TYR_RECOMBINASE"/>
    <property type="match status" value="1"/>
</dbReference>
<proteinExistence type="inferred from homology"/>
<evidence type="ECO:0000256" key="5">
    <source>
        <dbReference type="PROSITE-ProRule" id="PRU01248"/>
    </source>
</evidence>
<evidence type="ECO:0000313" key="9">
    <source>
        <dbReference type="Proteomes" id="UP000196440"/>
    </source>
</evidence>
<sequence length="290" mass="33081">MLTTRQMYLTELCHLYLEYSKVYKKSYRTDCSKISIYIIPLLGGIKLAEVNRNDIRRYICELVNLKSSTKNRHLALIKAIMTFAVEYGYINTSPAAGIKSFNEPGSLRRAMEPDEFSMFIKVLQSEALTEKRDTLQLLLLLAFTGMRLGEARSARIEDINIAKKLLHLKDSKAGCDRLVPLCGEAMEVIMAQREIYGQKGLIFRSRTGGMVTEPRRLMAALCEKAGIDKFTIHEIRYTAGSAMLAATRDIYAVKRFLGHKNIKTTERYAQYFGGQQHEDIEKAMALMLRR</sequence>
<dbReference type="InterPro" id="IPR002104">
    <property type="entry name" value="Integrase_catalytic"/>
</dbReference>
<dbReference type="GO" id="GO:0003677">
    <property type="term" value="F:DNA binding"/>
    <property type="evidence" value="ECO:0007669"/>
    <property type="project" value="UniProtKB-UniRule"/>
</dbReference>
<dbReference type="PROSITE" id="PS51900">
    <property type="entry name" value="CB"/>
    <property type="match status" value="1"/>
</dbReference>
<feature type="domain" description="Core-binding (CB)" evidence="7">
    <location>
        <begin position="7"/>
        <end position="85"/>
    </location>
</feature>
<dbReference type="EMBL" id="NHOI01000027">
    <property type="protein sequence ID" value="OVZ84345.1"/>
    <property type="molecule type" value="Genomic_DNA"/>
</dbReference>
<reference evidence="8 9" key="1">
    <citation type="submission" date="2017-05" db="EMBL/GenBank/DDBJ databases">
        <title>Whole genome sequencing of Yersinia kristensenii.</title>
        <authorList>
            <person name="Campioni F."/>
        </authorList>
    </citation>
    <scope>NUCLEOTIDE SEQUENCE [LARGE SCALE GENOMIC DNA]</scope>
    <source>
        <strain evidence="8 9">CFSAN060536</strain>
    </source>
</reference>
<dbReference type="PANTHER" id="PTHR30629:SF2">
    <property type="entry name" value="PROPHAGE INTEGRASE INTS-RELATED"/>
    <property type="match status" value="1"/>
</dbReference>
<comment type="similarity">
    <text evidence="1">Belongs to the 'phage' integrase family.</text>
</comment>
<dbReference type="InterPro" id="IPR011010">
    <property type="entry name" value="DNA_brk_join_enz"/>
</dbReference>
<protein>
    <recommendedName>
        <fullName evidence="10">Integrase</fullName>
    </recommendedName>
</protein>
<dbReference type="GO" id="GO:0015074">
    <property type="term" value="P:DNA integration"/>
    <property type="evidence" value="ECO:0007669"/>
    <property type="project" value="UniProtKB-KW"/>
</dbReference>
<keyword evidence="3 5" id="KW-0238">DNA-binding</keyword>
<dbReference type="AlphaFoldDB" id="A0A208ZV44"/>
<dbReference type="SUPFAM" id="SSF56349">
    <property type="entry name" value="DNA breaking-rejoining enzymes"/>
    <property type="match status" value="1"/>
</dbReference>
<keyword evidence="4" id="KW-0233">DNA recombination</keyword>
<dbReference type="Pfam" id="PF00589">
    <property type="entry name" value="Phage_integrase"/>
    <property type="match status" value="1"/>
</dbReference>
<evidence type="ECO:0000313" key="8">
    <source>
        <dbReference type="EMBL" id="OVZ84345.1"/>
    </source>
</evidence>
<dbReference type="Proteomes" id="UP000196440">
    <property type="component" value="Unassembled WGS sequence"/>
</dbReference>
<name>A0A208ZV44_YERIN</name>